<feature type="compositionally biased region" description="Polar residues" evidence="1">
    <location>
        <begin position="42"/>
        <end position="55"/>
    </location>
</feature>
<proteinExistence type="predicted"/>
<name>A0A6A5FSU8_PERFL</name>
<comment type="caution">
    <text evidence="2">The sequence shown here is derived from an EMBL/GenBank/DDBJ whole genome shotgun (WGS) entry which is preliminary data.</text>
</comment>
<organism evidence="2 3">
    <name type="scientific">Perca fluviatilis</name>
    <name type="common">European perch</name>
    <dbReference type="NCBI Taxonomy" id="8168"/>
    <lineage>
        <taxon>Eukaryota</taxon>
        <taxon>Metazoa</taxon>
        <taxon>Chordata</taxon>
        <taxon>Craniata</taxon>
        <taxon>Vertebrata</taxon>
        <taxon>Euteleostomi</taxon>
        <taxon>Actinopterygii</taxon>
        <taxon>Neopterygii</taxon>
        <taxon>Teleostei</taxon>
        <taxon>Neoteleostei</taxon>
        <taxon>Acanthomorphata</taxon>
        <taxon>Eupercaria</taxon>
        <taxon>Perciformes</taxon>
        <taxon>Percoidei</taxon>
        <taxon>Percidae</taxon>
        <taxon>Percinae</taxon>
        <taxon>Perca</taxon>
    </lineage>
</organism>
<accession>A0A6A5FSU8</accession>
<feature type="region of interest" description="Disordered" evidence="1">
    <location>
        <begin position="39"/>
        <end position="126"/>
    </location>
</feature>
<dbReference type="EMBL" id="VHII01000001">
    <property type="protein sequence ID" value="KAF1395699.1"/>
    <property type="molecule type" value="Genomic_DNA"/>
</dbReference>
<evidence type="ECO:0000313" key="3">
    <source>
        <dbReference type="Proteomes" id="UP000465112"/>
    </source>
</evidence>
<evidence type="ECO:0000256" key="1">
    <source>
        <dbReference type="SAM" id="MobiDB-lite"/>
    </source>
</evidence>
<dbReference type="Proteomes" id="UP000465112">
    <property type="component" value="Chromosome 1"/>
</dbReference>
<protein>
    <submittedName>
        <fullName evidence="2">Uncharacterized protein</fullName>
    </submittedName>
</protein>
<reference evidence="2 3" key="1">
    <citation type="submission" date="2019-06" db="EMBL/GenBank/DDBJ databases">
        <title>A chromosome-scale genome assembly of the European perch, Perca fluviatilis.</title>
        <authorList>
            <person name="Roques C."/>
            <person name="Zahm M."/>
            <person name="Cabau C."/>
            <person name="Klopp C."/>
            <person name="Bouchez O."/>
            <person name="Donnadieu C."/>
            <person name="Kuhl H."/>
            <person name="Gislard M."/>
            <person name="Guendouz S."/>
            <person name="Journot L."/>
            <person name="Haffray P."/>
            <person name="Bestin A."/>
            <person name="Morvezen R."/>
            <person name="Feron R."/>
            <person name="Wen M."/>
            <person name="Jouanno E."/>
            <person name="Herpin A."/>
            <person name="Schartl M."/>
            <person name="Postlethwait J."/>
            <person name="Schaerlinger B."/>
            <person name="Chardard D."/>
            <person name="Lecocq T."/>
            <person name="Poncet C."/>
            <person name="Jaffrelo L."/>
            <person name="Lampietro C."/>
            <person name="Guiguen Y."/>
        </authorList>
    </citation>
    <scope>NUCLEOTIDE SEQUENCE [LARGE SCALE GENOMIC DNA]</scope>
    <source>
        <tissue evidence="2">Blood</tissue>
    </source>
</reference>
<dbReference type="AlphaFoldDB" id="A0A6A5FSU8"/>
<gene>
    <name evidence="2" type="ORF">PFLUV_G00014420</name>
</gene>
<evidence type="ECO:0000313" key="2">
    <source>
        <dbReference type="EMBL" id="KAF1395699.1"/>
    </source>
</evidence>
<sequence length="126" mass="14226">MFFFNFRMPKRKYKLYLEPNSTIKIPCARLKRHLDALPSTDEIGSSSADVETMSPSGHFELSYQSDPDDRTDQALPYQEYSRDDDDSPPGPSSHTADVETMSPSGHFELSYQSDPDDRTDQVSSPA</sequence>
<keyword evidence="3" id="KW-1185">Reference proteome</keyword>